<gene>
    <name evidence="1" type="ORF">FSDG_02455</name>
</gene>
<dbReference type="Proteomes" id="UP000002799">
    <property type="component" value="Chromosome"/>
</dbReference>
<evidence type="ECO:0000313" key="2">
    <source>
        <dbReference type="Proteomes" id="UP000002799"/>
    </source>
</evidence>
<reference evidence="1 2" key="1">
    <citation type="submission" date="2013-11" db="EMBL/GenBank/DDBJ databases">
        <title>The Genome Sequence of Fusobacterium sp. 7_1.</title>
        <authorList>
            <consortium name="The Broad Institute Genome Sequencing Platform"/>
            <person name="Earl A."/>
            <person name="Ward D."/>
            <person name="Feldgarden M."/>
            <person name="Gevers D."/>
            <person name="Strauss J."/>
            <person name="Ambrose C.E."/>
            <person name="Allen-Vercoe E."/>
            <person name="Walker B."/>
            <person name="Young S.K."/>
            <person name="Zeng Q."/>
            <person name="Gargeya S."/>
            <person name="Fitzgerald M."/>
            <person name="Haas B."/>
            <person name="Abouelleil A."/>
            <person name="Alvarado L."/>
            <person name="Arachchi H.M."/>
            <person name="Berlin A.M."/>
            <person name="Chapman S.B."/>
            <person name="Goldberg J."/>
            <person name="Griggs A."/>
            <person name="Gujja S."/>
            <person name="Hansen M."/>
            <person name="Howarth C."/>
            <person name="Imamovic A."/>
            <person name="Larimer J."/>
            <person name="McCowen C."/>
            <person name="Montmayeur A."/>
            <person name="Murphy C."/>
            <person name="Neiman D."/>
            <person name="Pearson M."/>
            <person name="Priest M."/>
            <person name="Roberts A."/>
            <person name="Saif S."/>
            <person name="Shea T."/>
            <person name="Sisk P."/>
            <person name="Sykes S."/>
            <person name="Wortman J."/>
            <person name="Nusbaum C."/>
            <person name="Birren B."/>
        </authorList>
    </citation>
    <scope>NUCLEOTIDE SEQUENCE [LARGE SCALE GENOMIC DNA]</scope>
    <source>
        <strain evidence="1 2">7_1</strain>
    </source>
</reference>
<sequence>MKKLVIKDNLTSLEVLEQINIFRTQEIKSNYNIRLC</sequence>
<dbReference type="AlphaFoldDB" id="A0A140STL2"/>
<dbReference type="EMBL" id="CP007062">
    <property type="protein sequence ID" value="AHH93298.1"/>
    <property type="molecule type" value="Genomic_DNA"/>
</dbReference>
<protein>
    <submittedName>
        <fullName evidence="1">Uncharacterized protein</fullName>
    </submittedName>
</protein>
<dbReference type="KEGG" id="fne:FSDG_02455"/>
<proteinExistence type="predicted"/>
<evidence type="ECO:0000313" key="1">
    <source>
        <dbReference type="EMBL" id="AHH93298.1"/>
    </source>
</evidence>
<name>A0A140STL2_9FUSO</name>
<organism evidence="1">
    <name type="scientific">Fusobacterium animalis 7_1</name>
    <dbReference type="NCBI Taxonomy" id="457405"/>
    <lineage>
        <taxon>Bacteria</taxon>
        <taxon>Fusobacteriati</taxon>
        <taxon>Fusobacteriota</taxon>
        <taxon>Fusobacteriia</taxon>
        <taxon>Fusobacteriales</taxon>
        <taxon>Fusobacteriaceae</taxon>
        <taxon>Fusobacterium</taxon>
    </lineage>
</organism>
<accession>A0A140STL2</accession>
<dbReference type="HOGENOM" id="CLU_3356366_0_0_0"/>